<proteinExistence type="predicted"/>
<organism evidence="1 2">
    <name type="scientific">Lipomyces kononenkoae</name>
    <name type="common">Yeast</name>
    <dbReference type="NCBI Taxonomy" id="34357"/>
    <lineage>
        <taxon>Eukaryota</taxon>
        <taxon>Fungi</taxon>
        <taxon>Dikarya</taxon>
        <taxon>Ascomycota</taxon>
        <taxon>Saccharomycotina</taxon>
        <taxon>Lipomycetes</taxon>
        <taxon>Lipomycetales</taxon>
        <taxon>Lipomycetaceae</taxon>
        <taxon>Lipomyces</taxon>
    </lineage>
</organism>
<evidence type="ECO:0000313" key="1">
    <source>
        <dbReference type="EMBL" id="KAK9239856.1"/>
    </source>
</evidence>
<keyword evidence="2" id="KW-1185">Reference proteome</keyword>
<reference evidence="2" key="1">
    <citation type="journal article" date="2024" name="Front. Bioeng. Biotechnol.">
        <title>Genome-scale model development and genomic sequencing of the oleaginous clade Lipomyces.</title>
        <authorList>
            <person name="Czajka J.J."/>
            <person name="Han Y."/>
            <person name="Kim J."/>
            <person name="Mondo S.J."/>
            <person name="Hofstad B.A."/>
            <person name="Robles A."/>
            <person name="Haridas S."/>
            <person name="Riley R."/>
            <person name="LaButti K."/>
            <person name="Pangilinan J."/>
            <person name="Andreopoulos W."/>
            <person name="Lipzen A."/>
            <person name="Yan J."/>
            <person name="Wang M."/>
            <person name="Ng V."/>
            <person name="Grigoriev I.V."/>
            <person name="Spatafora J.W."/>
            <person name="Magnuson J.K."/>
            <person name="Baker S.E."/>
            <person name="Pomraning K.R."/>
        </authorList>
    </citation>
    <scope>NUCLEOTIDE SEQUENCE [LARGE SCALE GENOMIC DNA]</scope>
    <source>
        <strain evidence="2">CBS 7786</strain>
    </source>
</reference>
<accession>A0ACC3T8B4</accession>
<protein>
    <submittedName>
        <fullName evidence="1">Kinase-like domain-containing protein</fullName>
    </submittedName>
</protein>
<name>A0ACC3T8B4_LIPKO</name>
<dbReference type="EMBL" id="MU971343">
    <property type="protein sequence ID" value="KAK9239856.1"/>
    <property type="molecule type" value="Genomic_DNA"/>
</dbReference>
<gene>
    <name evidence="1" type="ORF">V1525DRAFT_338315</name>
</gene>
<comment type="caution">
    <text evidence="1">The sequence shown here is derived from an EMBL/GenBank/DDBJ whole genome shotgun (WGS) entry which is preliminary data.</text>
</comment>
<evidence type="ECO:0000313" key="2">
    <source>
        <dbReference type="Proteomes" id="UP001433508"/>
    </source>
</evidence>
<sequence>MAPETDENGPKDYVPPSESPSAKSIPAKKRLHTTRTTSSIRQKLTRSLKGPLENVHHITAHHDKSALLSPPPPPLPTFSDNRQLDLPRRHVQPIDSASPTTSIPSPSKRKFALGRLAGFKDRAKAELSSTKSSPSSGTSEQHSPRVWIAESELAVLDGTDDAAEQEMKAIAARYRRTAELAREFSDYRRQESRPMPGITVAQAVRMEKLNAYEKEEILDFRTVYFCGTPTCCKVTSHADPSTNFGFDDDRGDYKIIVGDHLAYRYEIRGILGKGSFGQVVKCIDHKTGDSTAVKIIRNKKRFHTQALVETKILQNLREWDPEDMHHFVRVTHNFYFRGHLCIATELLSLNLYEFVKENEFKGLSLPIIRRFAKQLLSSLCLLQRKKVIHCDLKPENILLSTPESAEIRVIDFGSSCSEQERVFTYIQSRFYRSPEVILGLQYGLPIDMWSLGCILAELQLGYPIFPGENEQEQLGCIMEVFGPPGSHIVERASRKKLFFDSNGRPRVVVSSKGRRRIPNSKDLSQVLRTHDAAFIDFIASCLLWDPELRLKPDDAVRHPFITGMKMDMRSPVKSYRDSRIYRNANASASAASDAHAHGRVVGGRPLPELPKPRHYNSSPSQPSQLTTQVISVPYNSSQIRLSQGSSSTLSTPYHSARSTVTPNSRGSNNSMTSDVKSSSRPPQFQLSKRFVSSGAVHAIPTSASSKRLSMGANYVLSRGSTSSASSIPRIASSSRGTRIASEGLATPPSAAIYRSTGSPPATHAGAS</sequence>
<dbReference type="Proteomes" id="UP001433508">
    <property type="component" value="Unassembled WGS sequence"/>
</dbReference>